<comment type="caution">
    <text evidence="2">The sequence shown here is derived from an EMBL/GenBank/DDBJ whole genome shotgun (WGS) entry which is preliminary data.</text>
</comment>
<feature type="transmembrane region" description="Helical" evidence="1">
    <location>
        <begin position="12"/>
        <end position="30"/>
    </location>
</feature>
<name>A0A4Z0JB40_9LACO</name>
<feature type="transmembrane region" description="Helical" evidence="1">
    <location>
        <begin position="113"/>
        <end position="139"/>
    </location>
</feature>
<evidence type="ECO:0000313" key="3">
    <source>
        <dbReference type="Proteomes" id="UP000297348"/>
    </source>
</evidence>
<dbReference type="EMBL" id="RKLX01000002">
    <property type="protein sequence ID" value="TGD20035.1"/>
    <property type="molecule type" value="Genomic_DNA"/>
</dbReference>
<dbReference type="AlphaFoldDB" id="A0A4Z0JB40"/>
<keyword evidence="1" id="KW-1133">Transmembrane helix</keyword>
<organism evidence="2 3">
    <name type="scientific">Levilactobacillus suantsaiihabitans</name>
    <dbReference type="NCBI Taxonomy" id="2487722"/>
    <lineage>
        <taxon>Bacteria</taxon>
        <taxon>Bacillati</taxon>
        <taxon>Bacillota</taxon>
        <taxon>Bacilli</taxon>
        <taxon>Lactobacillales</taxon>
        <taxon>Lactobacillaceae</taxon>
        <taxon>Levilactobacillus</taxon>
    </lineage>
</organism>
<dbReference type="RefSeq" id="WP_135367178.1">
    <property type="nucleotide sequence ID" value="NZ_RKLX01000002.1"/>
</dbReference>
<keyword evidence="1" id="KW-0812">Transmembrane</keyword>
<evidence type="ECO:0000256" key="1">
    <source>
        <dbReference type="SAM" id="Phobius"/>
    </source>
</evidence>
<keyword evidence="1" id="KW-0472">Membrane</keyword>
<evidence type="ECO:0000313" key="2">
    <source>
        <dbReference type="EMBL" id="TGD20035.1"/>
    </source>
</evidence>
<sequence>MKLSLTYWVKQTGIGLVFTLIFMLLGHFNYAQGRLMPGITIADWYFLVCLLCFALAKWVILEDNRDVKAPTIRRRKRRGHRKAADQTASVYEKMAKPAREPRLQAAPKTTLKWYWRVLLDVVLAFTSPLILGGFLTYLLRHN</sequence>
<gene>
    <name evidence="2" type="ORF">EGT51_02260</name>
</gene>
<feature type="transmembrane region" description="Helical" evidence="1">
    <location>
        <begin position="42"/>
        <end position="60"/>
    </location>
</feature>
<dbReference type="Proteomes" id="UP000297348">
    <property type="component" value="Unassembled WGS sequence"/>
</dbReference>
<dbReference type="OrthoDB" id="2288984at2"/>
<evidence type="ECO:0008006" key="4">
    <source>
        <dbReference type="Google" id="ProtNLM"/>
    </source>
</evidence>
<keyword evidence="3" id="KW-1185">Reference proteome</keyword>
<proteinExistence type="predicted"/>
<reference evidence="2 3" key="1">
    <citation type="submission" date="2018-10" db="EMBL/GenBank/DDBJ databases">
        <title>Lactobacillus sp. R7 and Lactobacillus sp. R19 isolated from fermented mustard green product of Taiwan.</title>
        <authorList>
            <person name="Lin S.-T."/>
        </authorList>
    </citation>
    <scope>NUCLEOTIDE SEQUENCE [LARGE SCALE GENOMIC DNA]</scope>
    <source>
        <strain evidence="2 3">BCRC 81129</strain>
    </source>
</reference>
<accession>A0A4Z0JB40</accession>
<protein>
    <recommendedName>
        <fullName evidence="4">DUF3899 domain-containing protein</fullName>
    </recommendedName>
</protein>